<feature type="region of interest" description="Disordered" evidence="4">
    <location>
        <begin position="351"/>
        <end position="399"/>
    </location>
</feature>
<dbReference type="SUPFAM" id="SSF56112">
    <property type="entry name" value="Protein kinase-like (PK-like)"/>
    <property type="match status" value="1"/>
</dbReference>
<keyword evidence="2 3" id="KW-0067">ATP-binding</keyword>
<organism evidence="6 7">
    <name type="scientific">Steinernema carpocapsae</name>
    <name type="common">Entomopathogenic nematode</name>
    <dbReference type="NCBI Taxonomy" id="34508"/>
    <lineage>
        <taxon>Eukaryota</taxon>
        <taxon>Metazoa</taxon>
        <taxon>Ecdysozoa</taxon>
        <taxon>Nematoda</taxon>
        <taxon>Chromadorea</taxon>
        <taxon>Rhabditida</taxon>
        <taxon>Tylenchina</taxon>
        <taxon>Panagrolaimomorpha</taxon>
        <taxon>Strongyloidoidea</taxon>
        <taxon>Steinernematidae</taxon>
        <taxon>Steinernema</taxon>
    </lineage>
</organism>
<evidence type="ECO:0000256" key="2">
    <source>
        <dbReference type="ARBA" id="ARBA00022840"/>
    </source>
</evidence>
<dbReference type="EMBL" id="AZBU02000002">
    <property type="protein sequence ID" value="TKR95197.1"/>
    <property type="molecule type" value="Genomic_DNA"/>
</dbReference>
<evidence type="ECO:0000256" key="1">
    <source>
        <dbReference type="ARBA" id="ARBA00022741"/>
    </source>
</evidence>
<evidence type="ECO:0000256" key="4">
    <source>
        <dbReference type="SAM" id="MobiDB-lite"/>
    </source>
</evidence>
<dbReference type="GO" id="GO:0004713">
    <property type="term" value="F:protein tyrosine kinase activity"/>
    <property type="evidence" value="ECO:0007669"/>
    <property type="project" value="InterPro"/>
</dbReference>
<dbReference type="PANTHER" id="PTHR24418">
    <property type="entry name" value="TYROSINE-PROTEIN KINASE"/>
    <property type="match status" value="1"/>
</dbReference>
<dbReference type="InterPro" id="IPR011009">
    <property type="entry name" value="Kinase-like_dom_sf"/>
</dbReference>
<dbReference type="PROSITE" id="PS00107">
    <property type="entry name" value="PROTEIN_KINASE_ATP"/>
    <property type="match status" value="1"/>
</dbReference>
<name>A0A4U5PF84_STECR</name>
<dbReference type="InterPro" id="IPR020635">
    <property type="entry name" value="Tyr_kinase_cat_dom"/>
</dbReference>
<dbReference type="InterPro" id="IPR008266">
    <property type="entry name" value="Tyr_kinase_AS"/>
</dbReference>
<proteinExistence type="predicted"/>
<sequence length="399" mass="45000">MIISVAIGLDSNPTPGQLMDKVTGKAIMIKHVVISCFQNKFLCDGKTQFDSIVELLNYYNENKISMMPTFPNVVPQNAILRQPWELRHSDVEKEKKLGEGAFGEVYKGTLILQPTKRSVDVAIKLAKTGEMTKEKIKEMMNEARLMRNYDHPNVVKLYGVCVEHEPLMIVMELINGGGLDAYLKKFLTPMEEKVENMVCGVAWGLDYLHHKNCIHRDIAARNCLYANHTVKISDFGLSREGTVYQMKVVRRVPIKWLAPETIQTLCYSQKTDVWSFGILVFEIFSNGDDPYSGMTNSEVKEKVLTGYRMELPPDTPPEIARLVASECWSVKPELRPTMRQIVKTLEIATGKAAPPGSWSVPKVSNKAQSPGAGILSKQRKKKKRNPFHLKPNMSTNGEK</sequence>
<reference evidence="6 7" key="2">
    <citation type="journal article" date="2019" name="G3 (Bethesda)">
        <title>Hybrid Assembly of the Genome of the Entomopathogenic Nematode Steinernema carpocapsae Identifies the X-Chromosome.</title>
        <authorList>
            <person name="Serra L."/>
            <person name="Macchietto M."/>
            <person name="Macias-Munoz A."/>
            <person name="McGill C.J."/>
            <person name="Rodriguez I.M."/>
            <person name="Rodriguez B."/>
            <person name="Murad R."/>
            <person name="Mortazavi A."/>
        </authorList>
    </citation>
    <scope>NUCLEOTIDE SEQUENCE [LARGE SCALE GENOMIC DNA]</scope>
    <source>
        <strain evidence="6 7">ALL</strain>
    </source>
</reference>
<evidence type="ECO:0000313" key="6">
    <source>
        <dbReference type="EMBL" id="TKR95197.1"/>
    </source>
</evidence>
<keyword evidence="7" id="KW-1185">Reference proteome</keyword>
<keyword evidence="1 3" id="KW-0547">Nucleotide-binding</keyword>
<reference evidence="6 7" key="1">
    <citation type="journal article" date="2015" name="Genome Biol.">
        <title>Comparative genomics of Steinernema reveals deeply conserved gene regulatory networks.</title>
        <authorList>
            <person name="Dillman A.R."/>
            <person name="Macchietto M."/>
            <person name="Porter C.F."/>
            <person name="Rogers A."/>
            <person name="Williams B."/>
            <person name="Antoshechkin I."/>
            <person name="Lee M.M."/>
            <person name="Goodwin Z."/>
            <person name="Lu X."/>
            <person name="Lewis E.E."/>
            <person name="Goodrich-Blair H."/>
            <person name="Stock S.P."/>
            <person name="Adams B.J."/>
            <person name="Sternberg P.W."/>
            <person name="Mortazavi A."/>
        </authorList>
    </citation>
    <scope>NUCLEOTIDE SEQUENCE [LARGE SCALE GENOMIC DNA]</scope>
    <source>
        <strain evidence="6 7">ALL</strain>
    </source>
</reference>
<dbReference type="InterPro" id="IPR000719">
    <property type="entry name" value="Prot_kinase_dom"/>
</dbReference>
<dbReference type="Proteomes" id="UP000298663">
    <property type="component" value="Unassembled WGS sequence"/>
</dbReference>
<evidence type="ECO:0000313" key="7">
    <source>
        <dbReference type="Proteomes" id="UP000298663"/>
    </source>
</evidence>
<comment type="caution">
    <text evidence="6">The sequence shown here is derived from an EMBL/GenBank/DDBJ whole genome shotgun (WGS) entry which is preliminary data.</text>
</comment>
<accession>A0A4U5PF84</accession>
<dbReference type="PROSITE" id="PS00109">
    <property type="entry name" value="PROTEIN_KINASE_TYR"/>
    <property type="match status" value="1"/>
</dbReference>
<dbReference type="FunFam" id="3.30.200.20:FF:000518">
    <property type="entry name" value="Tyrosine-protein kinase"/>
    <property type="match status" value="1"/>
</dbReference>
<dbReference type="InterPro" id="IPR050198">
    <property type="entry name" value="Non-receptor_tyrosine_kinases"/>
</dbReference>
<dbReference type="PRINTS" id="PR00109">
    <property type="entry name" value="TYRKINASE"/>
</dbReference>
<protein>
    <recommendedName>
        <fullName evidence="5">Protein kinase domain-containing protein</fullName>
    </recommendedName>
</protein>
<dbReference type="InterPro" id="IPR001245">
    <property type="entry name" value="Ser-Thr/Tyr_kinase_cat_dom"/>
</dbReference>
<feature type="compositionally biased region" description="Basic residues" evidence="4">
    <location>
        <begin position="377"/>
        <end position="387"/>
    </location>
</feature>
<dbReference type="InterPro" id="IPR017441">
    <property type="entry name" value="Protein_kinase_ATP_BS"/>
</dbReference>
<dbReference type="SUPFAM" id="SSF55550">
    <property type="entry name" value="SH2 domain"/>
    <property type="match status" value="1"/>
</dbReference>
<evidence type="ECO:0000256" key="3">
    <source>
        <dbReference type="PROSITE-ProRule" id="PRU10141"/>
    </source>
</evidence>
<dbReference type="Pfam" id="PF07714">
    <property type="entry name" value="PK_Tyr_Ser-Thr"/>
    <property type="match status" value="1"/>
</dbReference>
<dbReference type="Gene3D" id="1.10.510.10">
    <property type="entry name" value="Transferase(Phosphotransferase) domain 1"/>
    <property type="match status" value="1"/>
</dbReference>
<dbReference type="SMART" id="SM00219">
    <property type="entry name" value="TyrKc"/>
    <property type="match status" value="1"/>
</dbReference>
<dbReference type="OrthoDB" id="3256376at2759"/>
<evidence type="ECO:0000259" key="5">
    <source>
        <dbReference type="PROSITE" id="PS50011"/>
    </source>
</evidence>
<dbReference type="InterPro" id="IPR036860">
    <property type="entry name" value="SH2_dom_sf"/>
</dbReference>
<dbReference type="CDD" id="cd00192">
    <property type="entry name" value="PTKc"/>
    <property type="match status" value="1"/>
</dbReference>
<feature type="domain" description="Protein kinase" evidence="5">
    <location>
        <begin position="91"/>
        <end position="347"/>
    </location>
</feature>
<dbReference type="STRING" id="34508.A0A4U5PF84"/>
<dbReference type="AlphaFoldDB" id="A0A4U5PF84"/>
<feature type="binding site" evidence="3">
    <location>
        <position position="124"/>
    </location>
    <ligand>
        <name>ATP</name>
        <dbReference type="ChEBI" id="CHEBI:30616"/>
    </ligand>
</feature>
<dbReference type="Gene3D" id="3.30.200.20">
    <property type="entry name" value="Phosphorylase Kinase, domain 1"/>
    <property type="match status" value="1"/>
</dbReference>
<dbReference type="PROSITE" id="PS50011">
    <property type="entry name" value="PROTEIN_KINASE_DOM"/>
    <property type="match status" value="1"/>
</dbReference>
<dbReference type="GO" id="GO:0005524">
    <property type="term" value="F:ATP binding"/>
    <property type="evidence" value="ECO:0007669"/>
    <property type="project" value="UniProtKB-UniRule"/>
</dbReference>
<gene>
    <name evidence="6" type="ORF">L596_009396</name>
</gene>